<dbReference type="InParanoid" id="A0A067RKW2"/>
<evidence type="ECO:0000256" key="2">
    <source>
        <dbReference type="SAM" id="Phobius"/>
    </source>
</evidence>
<keyword evidence="2" id="KW-0812">Transmembrane</keyword>
<organism evidence="4 5">
    <name type="scientific">Zootermopsis nevadensis</name>
    <name type="common">Dampwood termite</name>
    <dbReference type="NCBI Taxonomy" id="136037"/>
    <lineage>
        <taxon>Eukaryota</taxon>
        <taxon>Metazoa</taxon>
        <taxon>Ecdysozoa</taxon>
        <taxon>Arthropoda</taxon>
        <taxon>Hexapoda</taxon>
        <taxon>Insecta</taxon>
        <taxon>Pterygota</taxon>
        <taxon>Neoptera</taxon>
        <taxon>Polyneoptera</taxon>
        <taxon>Dictyoptera</taxon>
        <taxon>Blattodea</taxon>
        <taxon>Blattoidea</taxon>
        <taxon>Termitoidae</taxon>
        <taxon>Termopsidae</taxon>
        <taxon>Zootermopsis</taxon>
    </lineage>
</organism>
<feature type="transmembrane region" description="Helical" evidence="2">
    <location>
        <begin position="688"/>
        <end position="711"/>
    </location>
</feature>
<dbReference type="AlphaFoldDB" id="A0A067RKW2"/>
<dbReference type="GO" id="GO:0016747">
    <property type="term" value="F:acyltransferase activity, transferring groups other than amino-acyl groups"/>
    <property type="evidence" value="ECO:0007669"/>
    <property type="project" value="InterPro"/>
</dbReference>
<feature type="transmembrane region" description="Helical" evidence="2">
    <location>
        <begin position="330"/>
        <end position="353"/>
    </location>
</feature>
<proteinExistence type="predicted"/>
<feature type="compositionally biased region" description="Polar residues" evidence="1">
    <location>
        <begin position="121"/>
        <end position="136"/>
    </location>
</feature>
<dbReference type="SMART" id="SM00703">
    <property type="entry name" value="NRF"/>
    <property type="match status" value="1"/>
</dbReference>
<feature type="transmembrane region" description="Helical" evidence="2">
    <location>
        <begin position="650"/>
        <end position="668"/>
    </location>
</feature>
<dbReference type="EMBL" id="KK852566">
    <property type="protein sequence ID" value="KDR21235.1"/>
    <property type="molecule type" value="Genomic_DNA"/>
</dbReference>
<gene>
    <name evidence="4" type="ORF">L798_04025</name>
</gene>
<name>A0A067RKW2_ZOONE</name>
<accession>A0A067RKW2</accession>
<dbReference type="eggNOG" id="KOG3700">
    <property type="taxonomic scope" value="Eukaryota"/>
</dbReference>
<dbReference type="PANTHER" id="PTHR11161">
    <property type="entry name" value="O-ACYLTRANSFERASE"/>
    <property type="match status" value="1"/>
</dbReference>
<dbReference type="InterPro" id="IPR002656">
    <property type="entry name" value="Acyl_transf_3_dom"/>
</dbReference>
<dbReference type="Proteomes" id="UP000027135">
    <property type="component" value="Unassembled WGS sequence"/>
</dbReference>
<feature type="transmembrane region" description="Helical" evidence="2">
    <location>
        <begin position="567"/>
        <end position="590"/>
    </location>
</feature>
<keyword evidence="5" id="KW-1185">Reference proteome</keyword>
<feature type="transmembrane region" description="Helical" evidence="2">
    <location>
        <begin position="723"/>
        <end position="744"/>
    </location>
</feature>
<dbReference type="InterPro" id="IPR006621">
    <property type="entry name" value="Nose-resist-to-fluoxetine_N"/>
</dbReference>
<feature type="domain" description="Nose resistant-to-fluoxetine protein N-terminal" evidence="3">
    <location>
        <begin position="162"/>
        <end position="314"/>
    </location>
</feature>
<sequence>MGLSTVKRLVDPFNPYRIIAYYALIFVVRADGNVKNSIVKTELEGPIQELLGNIIAAGEDERLLSEFSSDGRGREAVVLHQGNEKEIIHQRPQGPVELPLPSATNDHSAETGSLESLQNQFCTSTGVPDNEGPSSTRTKDRRFQNVFNFLPVLAPTSDRIRNEACRKHSKIFVHQLKLYKLWALQMYDSSAKLPSGILRGNANQLGDFDQCLALTADDLSSNIEGKYCLASVDVQSTTMDSDDTVSLEQAVHLVQSYGLIRSTYNDPGHFIPQFTTIKWAMCVPAICSSVDVEQTLVQALQDYNETTGVRFDVHVDPDMCYVKEETRHPLGTATVCTLAFFAVVICLTAIATFRDSRQGTQHPQEQGQLERVVMAFSVRKNVNELLADLPSEGDINCIYGVRALCTVLLYLAHKVITFAFSPYSNRVVFTEVTNKSWGTVFRASLVYTDSFLFLSGVLTSFNMSKEMERKKHINWTKKYLARFIRLTPALVAVLLFYAYVLEHLGAGPLWHLVVKRNADLCKESLWRNIIYIQNFFPFEKMCATHTHQLALDMQLSLLSPLLVTLLWQWRVCGVLVLLCLHALSASLRYLATLQHHLSLVIFHGMSVTQLYQTANLSYSQSIHRATPYLLGVSLGFLLHKTDKHVHVPKTAVWAGWLLAIYFAYLSLLSPSNLGLRDYEYDVHYASTYAAFSPIIWSLALSWLVWACFTGYGGYLNTFLCCKGLVIFSRISYAVYLTQFAVFFYNVGSIRASGEFSVLRGVDVVEVLTVVVVSVALTLLFDLPMQHIKAVLMGVDKRRSKLT</sequence>
<evidence type="ECO:0000256" key="1">
    <source>
        <dbReference type="SAM" id="MobiDB-lite"/>
    </source>
</evidence>
<feature type="transmembrane region" description="Helical" evidence="2">
    <location>
        <begin position="479"/>
        <end position="500"/>
    </location>
</feature>
<feature type="region of interest" description="Disordered" evidence="1">
    <location>
        <begin position="121"/>
        <end position="140"/>
    </location>
</feature>
<dbReference type="InterPro" id="IPR052728">
    <property type="entry name" value="O2_lipid_transport_reg"/>
</dbReference>
<dbReference type="PANTHER" id="PTHR11161:SF4">
    <property type="entry name" value="DROP DEAD"/>
    <property type="match status" value="1"/>
</dbReference>
<dbReference type="Pfam" id="PF20146">
    <property type="entry name" value="NRF"/>
    <property type="match status" value="1"/>
</dbReference>
<feature type="transmembrane region" description="Helical" evidence="2">
    <location>
        <begin position="764"/>
        <end position="782"/>
    </location>
</feature>
<evidence type="ECO:0000313" key="4">
    <source>
        <dbReference type="EMBL" id="KDR21235.1"/>
    </source>
</evidence>
<reference evidence="4 5" key="1">
    <citation type="journal article" date="2014" name="Nat. Commun.">
        <title>Molecular traces of alternative social organization in a termite genome.</title>
        <authorList>
            <person name="Terrapon N."/>
            <person name="Li C."/>
            <person name="Robertson H.M."/>
            <person name="Ji L."/>
            <person name="Meng X."/>
            <person name="Booth W."/>
            <person name="Chen Z."/>
            <person name="Childers C.P."/>
            <person name="Glastad K.M."/>
            <person name="Gokhale K."/>
            <person name="Gowin J."/>
            <person name="Gronenberg W."/>
            <person name="Hermansen R.A."/>
            <person name="Hu H."/>
            <person name="Hunt B.G."/>
            <person name="Huylmans A.K."/>
            <person name="Khalil S.M."/>
            <person name="Mitchell R.D."/>
            <person name="Munoz-Torres M.C."/>
            <person name="Mustard J.A."/>
            <person name="Pan H."/>
            <person name="Reese J.T."/>
            <person name="Scharf M.E."/>
            <person name="Sun F."/>
            <person name="Vogel H."/>
            <person name="Xiao J."/>
            <person name="Yang W."/>
            <person name="Yang Z."/>
            <person name="Yang Z."/>
            <person name="Zhou J."/>
            <person name="Zhu J."/>
            <person name="Brent C.S."/>
            <person name="Elsik C.G."/>
            <person name="Goodisman M.A."/>
            <person name="Liberles D.A."/>
            <person name="Roe R.M."/>
            <person name="Vargo E.L."/>
            <person name="Vilcinskas A."/>
            <person name="Wang J."/>
            <person name="Bornberg-Bauer E."/>
            <person name="Korb J."/>
            <person name="Zhang G."/>
            <person name="Liebig J."/>
        </authorList>
    </citation>
    <scope>NUCLEOTIDE SEQUENCE [LARGE SCALE GENOMIC DNA]</scope>
    <source>
        <tissue evidence="4">Whole organism</tissue>
    </source>
</reference>
<dbReference type="OMA" id="DITIMLY"/>
<evidence type="ECO:0000313" key="5">
    <source>
        <dbReference type="Proteomes" id="UP000027135"/>
    </source>
</evidence>
<keyword evidence="2" id="KW-0472">Membrane</keyword>
<keyword evidence="2" id="KW-1133">Transmembrane helix</keyword>
<feature type="transmembrane region" description="Helical" evidence="2">
    <location>
        <begin position="399"/>
        <end position="420"/>
    </location>
</feature>
<feature type="transmembrane region" description="Helical" evidence="2">
    <location>
        <begin position="440"/>
        <end position="458"/>
    </location>
</feature>
<protein>
    <submittedName>
        <fullName evidence="4">Nose resistant to fluoxetine protein 6</fullName>
    </submittedName>
</protein>
<dbReference type="Pfam" id="PF01757">
    <property type="entry name" value="Acyl_transf_3"/>
    <property type="match status" value="1"/>
</dbReference>
<evidence type="ECO:0000259" key="3">
    <source>
        <dbReference type="SMART" id="SM00703"/>
    </source>
</evidence>